<evidence type="ECO:0000259" key="4">
    <source>
        <dbReference type="Pfam" id="PF00808"/>
    </source>
</evidence>
<dbReference type="GO" id="GO:0046982">
    <property type="term" value="F:protein heterodimerization activity"/>
    <property type="evidence" value="ECO:0007669"/>
    <property type="project" value="InterPro"/>
</dbReference>
<keyword evidence="6" id="KW-1185">Reference proteome</keyword>
<dbReference type="STRING" id="105231.A0A1Y1I9U9"/>
<feature type="domain" description="Transcription factor CBF/NF-Y/archaeal histone" evidence="4">
    <location>
        <begin position="9"/>
        <end position="72"/>
    </location>
</feature>
<dbReference type="Gene3D" id="1.10.20.10">
    <property type="entry name" value="Histone, subunit A"/>
    <property type="match status" value="1"/>
</dbReference>
<dbReference type="GO" id="GO:0005634">
    <property type="term" value="C:nucleus"/>
    <property type="evidence" value="ECO:0000318"/>
    <property type="project" value="GO_Central"/>
</dbReference>
<dbReference type="SUPFAM" id="SSF47113">
    <property type="entry name" value="Histone-fold"/>
    <property type="match status" value="1"/>
</dbReference>
<evidence type="ECO:0000313" key="5">
    <source>
        <dbReference type="EMBL" id="GAQ85901.1"/>
    </source>
</evidence>
<reference evidence="5 6" key="1">
    <citation type="journal article" date="2014" name="Nat. Commun.">
        <title>Klebsormidium flaccidum genome reveals primary factors for plant terrestrial adaptation.</title>
        <authorList>
            <person name="Hori K."/>
            <person name="Maruyama F."/>
            <person name="Fujisawa T."/>
            <person name="Togashi T."/>
            <person name="Yamamoto N."/>
            <person name="Seo M."/>
            <person name="Sato S."/>
            <person name="Yamada T."/>
            <person name="Mori H."/>
            <person name="Tajima N."/>
            <person name="Moriyama T."/>
            <person name="Ikeuchi M."/>
            <person name="Watanabe M."/>
            <person name="Wada H."/>
            <person name="Kobayashi K."/>
            <person name="Saito M."/>
            <person name="Masuda T."/>
            <person name="Sasaki-Sekimoto Y."/>
            <person name="Mashiguchi K."/>
            <person name="Awai K."/>
            <person name="Shimojima M."/>
            <person name="Masuda S."/>
            <person name="Iwai M."/>
            <person name="Nobusawa T."/>
            <person name="Narise T."/>
            <person name="Kondo S."/>
            <person name="Saito H."/>
            <person name="Sato R."/>
            <person name="Murakawa M."/>
            <person name="Ihara Y."/>
            <person name="Oshima-Yamada Y."/>
            <person name="Ohtaka K."/>
            <person name="Satoh M."/>
            <person name="Sonobe K."/>
            <person name="Ishii M."/>
            <person name="Ohtani R."/>
            <person name="Kanamori-Sato M."/>
            <person name="Honoki R."/>
            <person name="Miyazaki D."/>
            <person name="Mochizuki H."/>
            <person name="Umetsu J."/>
            <person name="Higashi K."/>
            <person name="Shibata D."/>
            <person name="Kamiya Y."/>
            <person name="Sato N."/>
            <person name="Nakamura Y."/>
            <person name="Tabata S."/>
            <person name="Ida S."/>
            <person name="Kurokawa K."/>
            <person name="Ohta H."/>
        </authorList>
    </citation>
    <scope>NUCLEOTIDE SEQUENCE [LARGE SCALE GENOMIC DNA]</scope>
    <source>
        <strain evidence="5 6">NIES-2285</strain>
    </source>
</reference>
<dbReference type="Pfam" id="PF00808">
    <property type="entry name" value="CBFD_NFYB_HMF"/>
    <property type="match status" value="1"/>
</dbReference>
<dbReference type="OMA" id="RDQEQEY"/>
<dbReference type="EMBL" id="DF237209">
    <property type="protein sequence ID" value="GAQ85901.1"/>
    <property type="molecule type" value="Genomic_DNA"/>
</dbReference>
<feature type="compositionally biased region" description="Polar residues" evidence="3">
    <location>
        <begin position="163"/>
        <end position="174"/>
    </location>
</feature>
<evidence type="ECO:0000256" key="1">
    <source>
        <dbReference type="ARBA" id="ARBA00004123"/>
    </source>
</evidence>
<dbReference type="OrthoDB" id="653904at2759"/>
<protein>
    <recommendedName>
        <fullName evidence="4">Transcription factor CBF/NF-Y/archaeal histone domain-containing protein</fullName>
    </recommendedName>
</protein>
<comment type="subcellular location">
    <subcellularLocation>
        <location evidence="1">Nucleus</location>
    </subcellularLocation>
</comment>
<dbReference type="PANTHER" id="PTHR10252:SF5">
    <property type="entry name" value="DR1-ASSOCIATED COREPRESSOR"/>
    <property type="match status" value="1"/>
</dbReference>
<dbReference type="InterPro" id="IPR009072">
    <property type="entry name" value="Histone-fold"/>
</dbReference>
<evidence type="ECO:0000313" key="6">
    <source>
        <dbReference type="Proteomes" id="UP000054558"/>
    </source>
</evidence>
<dbReference type="InterPro" id="IPR050568">
    <property type="entry name" value="Transcr_DNA_Rep_Reg"/>
</dbReference>
<organism evidence="5 6">
    <name type="scientific">Klebsormidium nitens</name>
    <name type="common">Green alga</name>
    <name type="synonym">Ulothrix nitens</name>
    <dbReference type="NCBI Taxonomy" id="105231"/>
    <lineage>
        <taxon>Eukaryota</taxon>
        <taxon>Viridiplantae</taxon>
        <taxon>Streptophyta</taxon>
        <taxon>Klebsormidiophyceae</taxon>
        <taxon>Klebsormidiales</taxon>
        <taxon>Klebsormidiaceae</taxon>
        <taxon>Klebsormidium</taxon>
    </lineage>
</organism>
<dbReference type="CDD" id="cd22906">
    <property type="entry name" value="HFD_DRAP1"/>
    <property type="match status" value="1"/>
</dbReference>
<dbReference type="AlphaFoldDB" id="A0A1Y1I9U9"/>
<feature type="region of interest" description="Disordered" evidence="3">
    <location>
        <begin position="92"/>
        <end position="229"/>
    </location>
</feature>
<dbReference type="Proteomes" id="UP000054558">
    <property type="component" value="Unassembled WGS sequence"/>
</dbReference>
<sequence>MKPKPLETRFPTGRIKKVMQADDEVGKVAVASPVLISRALELFLQKLVDETYKVTIARNAKTVTGSHLKACIEANSDFDFLREVVAQVPDLGNELKEEKGPGRPRKRKDEEEGADEEAGASNEGKACKLPRRGKADGSGALKRQTSRKKKKDGQVEGERRVEVQNSFDLNSQPVDTARDEVEGNGSAARSAAESDLQNQLLEKAIQEHQRAPAAGAQTLDGVDDDYDDM</sequence>
<evidence type="ECO:0000256" key="3">
    <source>
        <dbReference type="SAM" id="MobiDB-lite"/>
    </source>
</evidence>
<proteinExistence type="predicted"/>
<evidence type="ECO:0000256" key="2">
    <source>
        <dbReference type="ARBA" id="ARBA00023242"/>
    </source>
</evidence>
<gene>
    <name evidence="5" type="ORF">KFL_002600090</name>
</gene>
<dbReference type="GO" id="GO:0016251">
    <property type="term" value="F:RNA polymerase II general transcription initiation factor activity"/>
    <property type="evidence" value="ECO:0000318"/>
    <property type="project" value="GO_Central"/>
</dbReference>
<dbReference type="GO" id="GO:0001046">
    <property type="term" value="F:core promoter sequence-specific DNA binding"/>
    <property type="evidence" value="ECO:0000318"/>
    <property type="project" value="GO_Central"/>
</dbReference>
<accession>A0A1Y1I9U9</accession>
<feature type="compositionally biased region" description="Basic and acidic residues" evidence="3">
    <location>
        <begin position="152"/>
        <end position="162"/>
    </location>
</feature>
<keyword evidence="2" id="KW-0539">Nucleus</keyword>
<dbReference type="InterPro" id="IPR003958">
    <property type="entry name" value="CBFA_NFYB_domain"/>
</dbReference>
<name>A0A1Y1I9U9_KLENI</name>
<dbReference type="PANTHER" id="PTHR10252">
    <property type="entry name" value="HISTONE-LIKE TRANSCRIPTION FACTOR CCAAT-RELATED"/>
    <property type="match status" value="1"/>
</dbReference>